<keyword evidence="1" id="KW-1133">Transmembrane helix</keyword>
<feature type="domain" description="YdbS-like PH" evidence="2">
    <location>
        <begin position="88"/>
        <end position="164"/>
    </location>
</feature>
<protein>
    <recommendedName>
        <fullName evidence="2">YdbS-like PH domain-containing protein</fullName>
    </recommendedName>
</protein>
<keyword evidence="4" id="KW-1185">Reference proteome</keyword>
<evidence type="ECO:0000259" key="2">
    <source>
        <dbReference type="Pfam" id="PF03703"/>
    </source>
</evidence>
<evidence type="ECO:0000313" key="4">
    <source>
        <dbReference type="Proteomes" id="UP001500307"/>
    </source>
</evidence>
<gene>
    <name evidence="3" type="ORF">GCM10023176_35490</name>
</gene>
<keyword evidence="1" id="KW-0472">Membrane</keyword>
<feature type="transmembrane region" description="Helical" evidence="1">
    <location>
        <begin position="62"/>
        <end position="80"/>
    </location>
</feature>
<organism evidence="3 4">
    <name type="scientific">Micromonospora coerulea</name>
    <dbReference type="NCBI Taxonomy" id="47856"/>
    <lineage>
        <taxon>Bacteria</taxon>
        <taxon>Bacillati</taxon>
        <taxon>Actinomycetota</taxon>
        <taxon>Actinomycetes</taxon>
        <taxon>Micromonosporales</taxon>
        <taxon>Micromonosporaceae</taxon>
        <taxon>Micromonospora</taxon>
    </lineage>
</organism>
<dbReference type="EMBL" id="BAABGU010000019">
    <property type="protein sequence ID" value="GAA4572486.1"/>
    <property type="molecule type" value="Genomic_DNA"/>
</dbReference>
<reference evidence="4" key="1">
    <citation type="journal article" date="2019" name="Int. J. Syst. Evol. Microbiol.">
        <title>The Global Catalogue of Microorganisms (GCM) 10K type strain sequencing project: providing services to taxonomists for standard genome sequencing and annotation.</title>
        <authorList>
            <consortium name="The Broad Institute Genomics Platform"/>
            <consortium name="The Broad Institute Genome Sequencing Center for Infectious Disease"/>
            <person name="Wu L."/>
            <person name="Ma J."/>
        </authorList>
    </citation>
    <scope>NUCLEOTIDE SEQUENCE [LARGE SCALE GENOMIC DNA]</scope>
    <source>
        <strain evidence="4">JCM 3175</strain>
    </source>
</reference>
<accession>A0ABP8SR09</accession>
<dbReference type="PANTHER" id="PTHR34473">
    <property type="entry name" value="UPF0699 TRANSMEMBRANE PROTEIN YDBS"/>
    <property type="match status" value="1"/>
</dbReference>
<evidence type="ECO:0000313" key="3">
    <source>
        <dbReference type="EMBL" id="GAA4572486.1"/>
    </source>
</evidence>
<dbReference type="Pfam" id="PF03703">
    <property type="entry name" value="bPH_2"/>
    <property type="match status" value="1"/>
</dbReference>
<feature type="transmembrane region" description="Helical" evidence="1">
    <location>
        <begin position="33"/>
        <end position="56"/>
    </location>
</feature>
<dbReference type="InterPro" id="IPR005182">
    <property type="entry name" value="YdbS-like_PH"/>
</dbReference>
<sequence>MNGDDLAGPPPAPAGALEPWPDTVRWQPISHDLIWVELIRLGLLLAVLLVGLGLGWAFSGHWLFGAALGAVALLAGWRALTIVRAVSAWGYAEREQDLLVRHGLLVRRLSIVPYSRMQFVDVSAGPLERAFDLATVQLHTAAAASDARVPGLRPAEASRLRDRLTALGEDRAEGL</sequence>
<dbReference type="PANTHER" id="PTHR34473:SF3">
    <property type="entry name" value="TRANSMEMBRANE PROTEIN-RELATED"/>
    <property type="match status" value="1"/>
</dbReference>
<dbReference type="Proteomes" id="UP001500307">
    <property type="component" value="Unassembled WGS sequence"/>
</dbReference>
<evidence type="ECO:0000256" key="1">
    <source>
        <dbReference type="SAM" id="Phobius"/>
    </source>
</evidence>
<comment type="caution">
    <text evidence="3">The sequence shown here is derived from an EMBL/GenBank/DDBJ whole genome shotgun (WGS) entry which is preliminary data.</text>
</comment>
<dbReference type="RefSeq" id="WP_346120915.1">
    <property type="nucleotide sequence ID" value="NZ_BAABGU010000019.1"/>
</dbReference>
<name>A0ABP8SR09_9ACTN</name>
<proteinExistence type="predicted"/>
<keyword evidence="1" id="KW-0812">Transmembrane</keyword>